<evidence type="ECO:0000313" key="1">
    <source>
        <dbReference type="EMBL" id="EON79345.1"/>
    </source>
</evidence>
<dbReference type="Proteomes" id="UP000013909">
    <property type="component" value="Unassembled WGS sequence"/>
</dbReference>
<dbReference type="Gene3D" id="1.20.120.160">
    <property type="entry name" value="HPT domain"/>
    <property type="match status" value="1"/>
</dbReference>
<organism evidence="1 2">
    <name type="scientific">Lunatimonas lonarensis</name>
    <dbReference type="NCBI Taxonomy" id="1232681"/>
    <lineage>
        <taxon>Bacteria</taxon>
        <taxon>Pseudomonadati</taxon>
        <taxon>Bacteroidota</taxon>
        <taxon>Cytophagia</taxon>
        <taxon>Cytophagales</taxon>
        <taxon>Cyclobacteriaceae</taxon>
    </lineage>
</organism>
<evidence type="ECO:0000313" key="2">
    <source>
        <dbReference type="Proteomes" id="UP000013909"/>
    </source>
</evidence>
<sequence length="115" mass="13416">MESIGRHIDYDKVEEMVEGDEEFRTQLFQAIQVAIRELQDTYAKGIMLKDMDMIRQARHKIKPTLFLFGLETLNRTLSDGKRLMSAGGMDQDFSDHLRSFMGVINELQEELEKFV</sequence>
<comment type="caution">
    <text evidence="1">The sequence shown here is derived from an EMBL/GenBank/DDBJ whole genome shotgun (WGS) entry which is preliminary data.</text>
</comment>
<dbReference type="RefSeq" id="WP_010852299.1">
    <property type="nucleotide sequence ID" value="NZ_AQHR01000007.1"/>
</dbReference>
<dbReference type="SUPFAM" id="SSF47226">
    <property type="entry name" value="Histidine-containing phosphotransfer domain, HPT domain"/>
    <property type="match status" value="1"/>
</dbReference>
<dbReference type="InterPro" id="IPR036641">
    <property type="entry name" value="HPT_dom_sf"/>
</dbReference>
<keyword evidence="2" id="KW-1185">Reference proteome</keyword>
<dbReference type="AlphaFoldDB" id="R7ZZ32"/>
<protein>
    <recommendedName>
        <fullName evidence="3">HPt domain-containing protein</fullName>
    </recommendedName>
</protein>
<evidence type="ECO:0008006" key="3">
    <source>
        <dbReference type="Google" id="ProtNLM"/>
    </source>
</evidence>
<dbReference type="EMBL" id="AQHR01000007">
    <property type="protein sequence ID" value="EON79345.1"/>
    <property type="molecule type" value="Genomic_DNA"/>
</dbReference>
<reference evidence="1 2" key="1">
    <citation type="submission" date="2013-02" db="EMBL/GenBank/DDBJ databases">
        <title>A novel strain isolated from Lonar lake, Maharashtra, India.</title>
        <authorList>
            <person name="Singh A."/>
        </authorList>
    </citation>
    <scope>NUCLEOTIDE SEQUENCE [LARGE SCALE GENOMIC DNA]</scope>
    <source>
        <strain evidence="1 2">AK24</strain>
    </source>
</reference>
<proteinExistence type="predicted"/>
<gene>
    <name evidence="1" type="ORF">ADIS_0147</name>
</gene>
<dbReference type="STRING" id="1232681.ADIS_0147"/>
<name>R7ZZ32_9BACT</name>
<dbReference type="OrthoDB" id="7478530at2"/>
<dbReference type="GO" id="GO:0000160">
    <property type="term" value="P:phosphorelay signal transduction system"/>
    <property type="evidence" value="ECO:0007669"/>
    <property type="project" value="InterPro"/>
</dbReference>
<accession>R7ZZ32</accession>